<dbReference type="PANTHER" id="PTHR12510">
    <property type="entry name" value="TROPONIN C-AKIN-1 PROTEIN"/>
    <property type="match status" value="1"/>
</dbReference>
<gene>
    <name evidence="5" type="ORF">MELIAE_LOCUS4481</name>
</gene>
<dbReference type="Pfam" id="PF06094">
    <property type="entry name" value="GGACT"/>
    <property type="match status" value="1"/>
</dbReference>
<dbReference type="GO" id="GO:0061929">
    <property type="term" value="F:gamma-glutamylaminecyclotransferase activity"/>
    <property type="evidence" value="ECO:0007669"/>
    <property type="project" value="InterPro"/>
</dbReference>
<dbReference type="InterPro" id="IPR036568">
    <property type="entry name" value="GGCT-like_sf"/>
</dbReference>
<evidence type="ECO:0000256" key="3">
    <source>
        <dbReference type="RuleBase" id="RU367036"/>
    </source>
</evidence>
<dbReference type="EMBL" id="OV121133">
    <property type="protein sequence ID" value="CAH0551998.1"/>
    <property type="molecule type" value="Genomic_DNA"/>
</dbReference>
<feature type="domain" description="Gamma-glutamylcyclotransferase AIG2-like" evidence="4">
    <location>
        <begin position="9"/>
        <end position="134"/>
    </location>
</feature>
<dbReference type="SUPFAM" id="SSF110857">
    <property type="entry name" value="Gamma-glutamyl cyclotransferase-like"/>
    <property type="match status" value="1"/>
</dbReference>
<proteinExistence type="inferred from homology"/>
<dbReference type="Gene3D" id="3.10.490.10">
    <property type="entry name" value="Gamma-glutamyl cyclotransferase-like"/>
    <property type="match status" value="1"/>
</dbReference>
<name>A0A9P0AZN8_BRAAE</name>
<evidence type="ECO:0000313" key="6">
    <source>
        <dbReference type="Proteomes" id="UP001154078"/>
    </source>
</evidence>
<keyword evidence="6" id="KW-1185">Reference proteome</keyword>
<evidence type="ECO:0000313" key="5">
    <source>
        <dbReference type="EMBL" id="CAH0551998.1"/>
    </source>
</evidence>
<reference evidence="5" key="1">
    <citation type="submission" date="2021-12" db="EMBL/GenBank/DDBJ databases">
        <authorList>
            <person name="King R."/>
        </authorList>
    </citation>
    <scope>NUCLEOTIDE SEQUENCE</scope>
</reference>
<dbReference type="GO" id="GO:0005829">
    <property type="term" value="C:cytosol"/>
    <property type="evidence" value="ECO:0007669"/>
    <property type="project" value="TreeGrafter"/>
</dbReference>
<dbReference type="InterPro" id="IPR013024">
    <property type="entry name" value="GGCT-like"/>
</dbReference>
<dbReference type="InterPro" id="IPR039126">
    <property type="entry name" value="GGACT"/>
</dbReference>
<feature type="active site" description="Proton acceptor" evidence="2">
    <location>
        <position position="87"/>
    </location>
</feature>
<organism evidence="5 6">
    <name type="scientific">Brassicogethes aeneus</name>
    <name type="common">Rape pollen beetle</name>
    <name type="synonym">Meligethes aeneus</name>
    <dbReference type="NCBI Taxonomy" id="1431903"/>
    <lineage>
        <taxon>Eukaryota</taxon>
        <taxon>Metazoa</taxon>
        <taxon>Ecdysozoa</taxon>
        <taxon>Arthropoda</taxon>
        <taxon>Hexapoda</taxon>
        <taxon>Insecta</taxon>
        <taxon>Pterygota</taxon>
        <taxon>Neoptera</taxon>
        <taxon>Endopterygota</taxon>
        <taxon>Coleoptera</taxon>
        <taxon>Polyphaga</taxon>
        <taxon>Cucujiformia</taxon>
        <taxon>Nitidulidae</taxon>
        <taxon>Meligethinae</taxon>
        <taxon>Brassicogethes</taxon>
    </lineage>
</organism>
<evidence type="ECO:0000259" key="4">
    <source>
        <dbReference type="Pfam" id="PF06094"/>
    </source>
</evidence>
<evidence type="ECO:0000256" key="1">
    <source>
        <dbReference type="ARBA" id="ARBA00008861"/>
    </source>
</evidence>
<accession>A0A9P0AZN8</accession>
<evidence type="ECO:0000256" key="2">
    <source>
        <dbReference type="PIRSR" id="PIRSR639126-1"/>
    </source>
</evidence>
<dbReference type="InterPro" id="IPR009288">
    <property type="entry name" value="AIG2-like_dom"/>
</dbReference>
<sequence>MTAPELHKVFVYGTLKTGEPNHNWFTKDEEGYHKFLFKAKTVAKLPLIIATKYNIPFLLYSPGNGHNVVGEVYEVDDKVLANLDILEEHPDYYIRELNEVQRLDGDKEVVKVWIYVIKNFKAEYLNRDTLEDYSSKGSHGLEYVVRYLRQDLNWKYEIIRK</sequence>
<protein>
    <recommendedName>
        <fullName evidence="3">Gamma-glutamylcyclotransferase family protein</fullName>
    </recommendedName>
</protein>
<dbReference type="AlphaFoldDB" id="A0A9P0AZN8"/>
<dbReference type="PANTHER" id="PTHR12510:SF4">
    <property type="entry name" value="GAMMA-GLUTAMYLAMINECYCLOTRANSFERASE"/>
    <property type="match status" value="1"/>
</dbReference>
<dbReference type="Proteomes" id="UP001154078">
    <property type="component" value="Chromosome 2"/>
</dbReference>
<dbReference type="CDD" id="cd06661">
    <property type="entry name" value="GGCT_like"/>
    <property type="match status" value="1"/>
</dbReference>
<comment type="similarity">
    <text evidence="1 3">Belongs to the gamma-glutamylcyclotransferase family.</text>
</comment>
<dbReference type="OrthoDB" id="113620at2759"/>